<organism evidence="1 2">
    <name type="scientific">Saccharibacillus sacchari</name>
    <dbReference type="NCBI Taxonomy" id="456493"/>
    <lineage>
        <taxon>Bacteria</taxon>
        <taxon>Bacillati</taxon>
        <taxon>Bacillota</taxon>
        <taxon>Bacilli</taxon>
        <taxon>Bacillales</taxon>
        <taxon>Paenibacillaceae</taxon>
        <taxon>Saccharibacillus</taxon>
    </lineage>
</organism>
<dbReference type="EMBL" id="JBBKAR010000056">
    <property type="protein sequence ID" value="MEJ8306972.1"/>
    <property type="molecule type" value="Genomic_DNA"/>
</dbReference>
<sequence>MRQRTAEKEWNERMIKSLCGAGAYRKGEALFRAGKAEVRRMSEKDPETYEAFVRDGDTFRLTLRFGNDDGIAAQCECSAGFAFERCCKHTAAALLQLLRQRKEGSPSGMSLPQPGLEVSSSSDRAEDRLVGRVMDLFRQQPRALAGSRSIFESRQELKAEFWIVPYPDGPRRGLFGVELRVGLGRTYAVSDIREFLTRFERGERYSFSRHFTYDPTDHCFGIRDDAVLLRLAEIRRSEKMQRASAGALYTGEIGDPPSLPLPPHAWEGLAALLENAPQAGIRAQGRAFSGLVVSKELLPLRFEFDRGPEGALRMRARGMAETIVLESYGLTLNAGILYRIGSAEARRLAELKQILSAVDSGGDQNGETVDIPEPQIRAFMERVVPGLMKLGDVFFTGGVSDQVVRIPLAARVYLDRVHDRLLAGLEFQYGDIVINPLERGGERRGESRILVREGGKELQILELMEQAGFMRTEAGYYMQNEEREFAFLHGIVPHLEQIAKVYATASVKERVIRVSPPPKISATLDGRSNWLEFRFAIEGIPEAEIRSAVEALVDKRKYYRLRSGALLPLETQAFRTLAGFLNGHRPFLSEEDAASFRLPVAEGLHLLHGYAEGSDGLIRPDRDLRRLLDSLRSPDLLDFPVPESLAPVLRDYQQTGYRWLKTLAHYRLGGVLADDMGLGKTVQSIAYLLSVLPEIRESGLPALIVAPASLLYNWRSELERFAPQLRVAIADGSKAEREAKLAPRGTAAADVLIVSYPLLRRDLPLYERIEFHTLVLDEAQAIKNADTQTSRAVKSLRAGFRFALTGTPIENSLDELRSVFDAVLPGLYPNRRKFVELTREAVAKRARPFLLRRLKIDVLGELPEKIESVRITELLPEQKRLYAGQLAKLRTETLKHLDNSEELGRSRIRFLAGLTRLRQICCHPALFVEGYEGRSAKFEQLLETLEECRRAGRRVLVFSQFTEMLGLIGRELGIREMPFFYLDGGTKPKERLELCERFNEGEKDLFLISLKAGGTGLNLTGADTVILYDLWWNPAVERQAEDRAYRMGQTRVVQVIRLVARGTVEEKMHELQQKKMTLIDDVIRPGQDSLTTLSDADLLELLEPE</sequence>
<keyword evidence="1" id="KW-0067">ATP-binding</keyword>
<keyword evidence="1" id="KW-0347">Helicase</keyword>
<protein>
    <submittedName>
        <fullName evidence="1">DEAD/DEAH box helicase</fullName>
    </submittedName>
</protein>
<evidence type="ECO:0000313" key="1">
    <source>
        <dbReference type="EMBL" id="MEJ8306972.1"/>
    </source>
</evidence>
<keyword evidence="1" id="KW-0378">Hydrolase</keyword>
<name>A0ACC6PJE9_9BACL</name>
<keyword evidence="1" id="KW-0547">Nucleotide-binding</keyword>
<evidence type="ECO:0000313" key="2">
    <source>
        <dbReference type="Proteomes" id="UP001380953"/>
    </source>
</evidence>
<comment type="caution">
    <text evidence="1">The sequence shown here is derived from an EMBL/GenBank/DDBJ whole genome shotgun (WGS) entry which is preliminary data.</text>
</comment>
<keyword evidence="2" id="KW-1185">Reference proteome</keyword>
<reference evidence="1" key="1">
    <citation type="submission" date="2024-03" db="EMBL/GenBank/DDBJ databases">
        <title>Whole genome sequecning of epiphytes from Marcgravia umbellata leaves.</title>
        <authorList>
            <person name="Kumar G."/>
            <person name="Savka M.A."/>
        </authorList>
    </citation>
    <scope>NUCLEOTIDE SEQUENCE</scope>
    <source>
        <strain evidence="1">RIT_BL5</strain>
    </source>
</reference>
<accession>A0ACC6PJE9</accession>
<proteinExistence type="predicted"/>
<dbReference type="Proteomes" id="UP001380953">
    <property type="component" value="Unassembled WGS sequence"/>
</dbReference>
<gene>
    <name evidence="1" type="ORF">WKI47_23950</name>
</gene>